<dbReference type="SUPFAM" id="SSF51445">
    <property type="entry name" value="(Trans)glycosidases"/>
    <property type="match status" value="1"/>
</dbReference>
<dbReference type="Gene3D" id="2.60.40.10">
    <property type="entry name" value="Immunoglobulins"/>
    <property type="match status" value="1"/>
</dbReference>
<evidence type="ECO:0000259" key="9">
    <source>
        <dbReference type="PROSITE" id="PS51764"/>
    </source>
</evidence>
<evidence type="ECO:0000256" key="4">
    <source>
        <dbReference type="ARBA" id="ARBA00023326"/>
    </source>
</evidence>
<dbReference type="InterPro" id="IPR022790">
    <property type="entry name" value="GH26_dom"/>
</dbReference>
<dbReference type="PROSITE" id="PS50853">
    <property type="entry name" value="FN3"/>
    <property type="match status" value="1"/>
</dbReference>
<evidence type="ECO:0000256" key="1">
    <source>
        <dbReference type="ARBA" id="ARBA00007754"/>
    </source>
</evidence>
<comment type="similarity">
    <text evidence="1 5">Belongs to the glycosyl hydrolase 26 family.</text>
</comment>
<dbReference type="InterPro" id="IPR035986">
    <property type="entry name" value="PKD_dom_sf"/>
</dbReference>
<name>A0A401V4F5_9CELL</name>
<dbReference type="Proteomes" id="UP000288246">
    <property type="component" value="Unassembled WGS sequence"/>
</dbReference>
<dbReference type="CDD" id="cd00146">
    <property type="entry name" value="PKD"/>
    <property type="match status" value="1"/>
</dbReference>
<comment type="caution">
    <text evidence="10">The sequence shown here is derived from an EMBL/GenBank/DDBJ whole genome shotgun (WGS) entry which is preliminary data.</text>
</comment>
<proteinExistence type="inferred from homology"/>
<organism evidence="10 11">
    <name type="scientific">Cellulomonas algicola</name>
    <dbReference type="NCBI Taxonomy" id="2071633"/>
    <lineage>
        <taxon>Bacteria</taxon>
        <taxon>Bacillati</taxon>
        <taxon>Actinomycetota</taxon>
        <taxon>Actinomycetes</taxon>
        <taxon>Micrococcales</taxon>
        <taxon>Cellulomonadaceae</taxon>
        <taxon>Cellulomonas</taxon>
    </lineage>
</organism>
<dbReference type="PROSITE" id="PS51764">
    <property type="entry name" value="GH26"/>
    <property type="match status" value="1"/>
</dbReference>
<dbReference type="GO" id="GO:0016985">
    <property type="term" value="F:mannan endo-1,4-beta-mannosidase activity"/>
    <property type="evidence" value="ECO:0007669"/>
    <property type="project" value="InterPro"/>
</dbReference>
<dbReference type="InterPro" id="IPR000601">
    <property type="entry name" value="PKD_dom"/>
</dbReference>
<dbReference type="SUPFAM" id="SSF49265">
    <property type="entry name" value="Fibronectin type III"/>
    <property type="match status" value="1"/>
</dbReference>
<keyword evidence="2 5" id="KW-0378">Hydrolase</keyword>
<feature type="compositionally biased region" description="Basic residues" evidence="6">
    <location>
        <begin position="14"/>
        <end position="32"/>
    </location>
</feature>
<feature type="domain" description="Fibronectin type-III" evidence="8">
    <location>
        <begin position="547"/>
        <end position="645"/>
    </location>
</feature>
<dbReference type="PROSITE" id="PS50093">
    <property type="entry name" value="PKD"/>
    <property type="match status" value="1"/>
</dbReference>
<dbReference type="AlphaFoldDB" id="A0A401V4F5"/>
<dbReference type="GO" id="GO:0000272">
    <property type="term" value="P:polysaccharide catabolic process"/>
    <property type="evidence" value="ECO:0007669"/>
    <property type="project" value="UniProtKB-KW"/>
</dbReference>
<keyword evidence="4" id="KW-0119">Carbohydrate metabolism</keyword>
<evidence type="ECO:0000313" key="11">
    <source>
        <dbReference type="Proteomes" id="UP000288246"/>
    </source>
</evidence>
<dbReference type="PANTHER" id="PTHR40079:SF4">
    <property type="entry name" value="GH26 DOMAIN-CONTAINING PROTEIN-RELATED"/>
    <property type="match status" value="1"/>
</dbReference>
<sequence length="645" mass="67247">MRTSTPVPGAITHARTHPTGRLRGTRASRPGTTRRRAVVVVTTLVAGLLGTGVAAPATAAEPAPGDAAAALTPQDGLLFGAFVAKGATTQEEAVATFEDTVGRKLDTQRLYRQWDEDLRAGGVASAVERGRTPVLSVATKRVDGTKVSWASIARGDQDTTIAAQAATVAGLGVPLYLTFQHEPDYATGYGTAAEYRAAWRHYVQVFRDKGVSNVVWTWIVTPTPFAANATTTADALYPGDDVVDFVGLDVYNWNGCNPGGPSSWQSVATQSTAARAFAQKHGKPMMVAEWGSVEDPTNAQRKATWLRDSMTTWTSWPEVKAVLYFHQQGSCPWWADSSSTTLGAFRSIAADPAARTRTTAWLRVSATHGAAPLAVTVDASRSWAAGSVPGAGIASWTLDLGDGSAPLTGTGTPPATVSRTYAAGTFALRLTVTDTAGRTATDRVSVEAAPVPTVTVSAKDVTTTSATSQALVDLHGFAGTVRSEWGTTTAYGTTGPVTSVPAVSYAKAVNQPLGTLQPSTTYYVRTTTTTPAGTTVTTSSFETAGKPTSSKQWTSGTTATSTTFVAQVHPHRLATTAWIEWGTTTALGQASPVTSVAALTYEKSVSSGLVGGLAPSTTYYYRVVAQNSAGTLVGPIASVKTARLS</sequence>
<feature type="active site" description="Nucleophile" evidence="5">
    <location>
        <position position="289"/>
    </location>
</feature>
<dbReference type="InterPro" id="IPR003961">
    <property type="entry name" value="FN3_dom"/>
</dbReference>
<accession>A0A401V4F5</accession>
<dbReference type="SMART" id="SM00089">
    <property type="entry name" value="PKD"/>
    <property type="match status" value="1"/>
</dbReference>
<keyword evidence="3 5" id="KW-0326">Glycosidase</keyword>
<dbReference type="InterPro" id="IPR000805">
    <property type="entry name" value="Glyco_hydro_26"/>
</dbReference>
<dbReference type="InterPro" id="IPR017853">
    <property type="entry name" value="GH"/>
</dbReference>
<evidence type="ECO:0000313" key="10">
    <source>
        <dbReference type="EMBL" id="GCD21751.1"/>
    </source>
</evidence>
<dbReference type="GO" id="GO:0006080">
    <property type="term" value="P:substituted mannan metabolic process"/>
    <property type="evidence" value="ECO:0007669"/>
    <property type="project" value="InterPro"/>
</dbReference>
<evidence type="ECO:0000259" key="8">
    <source>
        <dbReference type="PROSITE" id="PS50853"/>
    </source>
</evidence>
<evidence type="ECO:0000256" key="3">
    <source>
        <dbReference type="ARBA" id="ARBA00023295"/>
    </source>
</evidence>
<evidence type="ECO:0000256" key="5">
    <source>
        <dbReference type="PROSITE-ProRule" id="PRU01100"/>
    </source>
</evidence>
<protein>
    <recommendedName>
        <fullName evidence="12">GH26 domain-containing protein</fullName>
    </recommendedName>
</protein>
<feature type="region of interest" description="Disordered" evidence="6">
    <location>
        <begin position="1"/>
        <end position="32"/>
    </location>
</feature>
<feature type="compositionally biased region" description="Polar residues" evidence="6">
    <location>
        <begin position="539"/>
        <end position="553"/>
    </location>
</feature>
<evidence type="ECO:0000256" key="6">
    <source>
        <dbReference type="SAM" id="MobiDB-lite"/>
    </source>
</evidence>
<dbReference type="Pfam" id="PF02156">
    <property type="entry name" value="Glyco_hydro_26"/>
    <property type="match status" value="1"/>
</dbReference>
<feature type="domain" description="PKD" evidence="7">
    <location>
        <begin position="394"/>
        <end position="453"/>
    </location>
</feature>
<keyword evidence="4" id="KW-0624">Polysaccharide degradation</keyword>
<dbReference type="Gene3D" id="3.20.20.80">
    <property type="entry name" value="Glycosidases"/>
    <property type="match status" value="1"/>
</dbReference>
<dbReference type="SUPFAM" id="SSF49299">
    <property type="entry name" value="PKD domain"/>
    <property type="match status" value="1"/>
</dbReference>
<evidence type="ECO:0008006" key="12">
    <source>
        <dbReference type="Google" id="ProtNLM"/>
    </source>
</evidence>
<reference evidence="10 11" key="1">
    <citation type="submission" date="2018-11" db="EMBL/GenBank/DDBJ databases">
        <title>Draft genome sequence of Cellulomonas takizawaensis strain TKZ-21.</title>
        <authorList>
            <person name="Yamamura H."/>
            <person name="Hayashi T."/>
            <person name="Hamada M."/>
            <person name="Serisawa Y."/>
            <person name="Matsuyama K."/>
            <person name="Nakagawa Y."/>
            <person name="Otoguro M."/>
            <person name="Yanagida F."/>
            <person name="Hayakawa M."/>
        </authorList>
    </citation>
    <scope>NUCLEOTIDE SEQUENCE [LARGE SCALE GENOMIC DNA]</scope>
    <source>
        <strain evidence="10 11">TKZ-21</strain>
    </source>
</reference>
<feature type="region of interest" description="Disordered" evidence="6">
    <location>
        <begin position="534"/>
        <end position="556"/>
    </location>
</feature>
<feature type="domain" description="GH26" evidence="9">
    <location>
        <begin position="56"/>
        <end position="358"/>
    </location>
</feature>
<evidence type="ECO:0000256" key="2">
    <source>
        <dbReference type="ARBA" id="ARBA00022801"/>
    </source>
</evidence>
<keyword evidence="11" id="KW-1185">Reference proteome</keyword>
<gene>
    <name evidence="10" type="ORF">CTKZ_33130</name>
</gene>
<dbReference type="PANTHER" id="PTHR40079">
    <property type="entry name" value="MANNAN ENDO-1,4-BETA-MANNOSIDASE E-RELATED"/>
    <property type="match status" value="1"/>
</dbReference>
<dbReference type="EMBL" id="BHYL01000338">
    <property type="protein sequence ID" value="GCD21751.1"/>
    <property type="molecule type" value="Genomic_DNA"/>
</dbReference>
<feature type="active site" description="Proton donor" evidence="5">
    <location>
        <position position="182"/>
    </location>
</feature>
<dbReference type="InterPro" id="IPR036116">
    <property type="entry name" value="FN3_sf"/>
</dbReference>
<dbReference type="InterPro" id="IPR013783">
    <property type="entry name" value="Ig-like_fold"/>
</dbReference>
<evidence type="ECO:0000259" key="7">
    <source>
        <dbReference type="PROSITE" id="PS50093"/>
    </source>
</evidence>
<dbReference type="InterPro" id="IPR022409">
    <property type="entry name" value="PKD/Chitinase_dom"/>
</dbReference>